<keyword evidence="1" id="KW-1133">Transmembrane helix</keyword>
<dbReference type="RefSeq" id="WP_129018656.1">
    <property type="nucleotide sequence ID" value="NZ_SDDZ01000015.1"/>
</dbReference>
<gene>
    <name evidence="2" type="ORF">ESZ48_16760</name>
</gene>
<keyword evidence="1" id="KW-0472">Membrane</keyword>
<protein>
    <submittedName>
        <fullName evidence="2">Uncharacterized protein</fullName>
    </submittedName>
</protein>
<keyword evidence="1" id="KW-0812">Transmembrane</keyword>
<proteinExistence type="predicted"/>
<feature type="transmembrane region" description="Helical" evidence="1">
    <location>
        <begin position="121"/>
        <end position="140"/>
    </location>
</feature>
<dbReference type="Proteomes" id="UP000289792">
    <property type="component" value="Unassembled WGS sequence"/>
</dbReference>
<dbReference type="EMBL" id="SDDZ01000015">
    <property type="protein sequence ID" value="RXJ44610.1"/>
    <property type="molecule type" value="Genomic_DNA"/>
</dbReference>
<dbReference type="AlphaFoldDB" id="A0A4Q0XE34"/>
<organism evidence="2 3">
    <name type="scientific">Gelidibacter gilvus</name>
    <dbReference type="NCBI Taxonomy" id="59602"/>
    <lineage>
        <taxon>Bacteria</taxon>
        <taxon>Pseudomonadati</taxon>
        <taxon>Bacteroidota</taxon>
        <taxon>Flavobacteriia</taxon>
        <taxon>Flavobacteriales</taxon>
        <taxon>Flavobacteriaceae</taxon>
        <taxon>Gelidibacter</taxon>
    </lineage>
</organism>
<sequence length="233" mass="25808">MSDQKVFEASPESKGKAKQLRLFAMLAWIIAIAGQIFAIFKLIHNETLVWLIVVIVVILALSITGSMLWKKANRLDPASEKDKTRFFVQNQLGAIMGVLAFLPLVILIFMNKDVDGKTKGIAGGIAVVAMLIAGISGVDFNPPSVEQYTKEINEQTTTLKDLNFDNDNVYWTTAGNKYHIFEDCQHIKGREGISNGTVKESWEQKGISELCKTCEKRALKNKGTSEEISVDPS</sequence>
<comment type="caution">
    <text evidence="2">The sequence shown here is derived from an EMBL/GenBank/DDBJ whole genome shotgun (WGS) entry which is preliminary data.</text>
</comment>
<name>A0A4Q0XE34_9FLAO</name>
<reference evidence="2 3" key="1">
    <citation type="submission" date="2019-01" db="EMBL/GenBank/DDBJ databases">
        <title>Genome sequence of the Antarctic species Gelidibacter gilvus ACAM 158(T).</title>
        <authorList>
            <person name="Bowman J.P."/>
        </authorList>
    </citation>
    <scope>NUCLEOTIDE SEQUENCE [LARGE SCALE GENOMIC DNA]</scope>
    <source>
        <strain evidence="2 3">IC158</strain>
    </source>
</reference>
<dbReference type="OrthoDB" id="7544025at2"/>
<accession>A0A4Q0XE34</accession>
<keyword evidence="3" id="KW-1185">Reference proteome</keyword>
<feature type="transmembrane region" description="Helical" evidence="1">
    <location>
        <begin position="20"/>
        <end position="43"/>
    </location>
</feature>
<evidence type="ECO:0000256" key="1">
    <source>
        <dbReference type="SAM" id="Phobius"/>
    </source>
</evidence>
<evidence type="ECO:0000313" key="2">
    <source>
        <dbReference type="EMBL" id="RXJ44610.1"/>
    </source>
</evidence>
<evidence type="ECO:0000313" key="3">
    <source>
        <dbReference type="Proteomes" id="UP000289792"/>
    </source>
</evidence>
<feature type="transmembrane region" description="Helical" evidence="1">
    <location>
        <begin position="49"/>
        <end position="69"/>
    </location>
</feature>
<feature type="transmembrane region" description="Helical" evidence="1">
    <location>
        <begin position="90"/>
        <end position="109"/>
    </location>
</feature>